<organism evidence="4">
    <name type="scientific">Streptomyces sp. NBC_01393</name>
    <dbReference type="NCBI Taxonomy" id="2903851"/>
    <lineage>
        <taxon>Bacteria</taxon>
        <taxon>Bacillati</taxon>
        <taxon>Actinomycetota</taxon>
        <taxon>Actinomycetes</taxon>
        <taxon>Kitasatosporales</taxon>
        <taxon>Streptomycetaceae</taxon>
        <taxon>Streptomyces</taxon>
    </lineage>
</organism>
<dbReference type="SMART" id="SM00824">
    <property type="entry name" value="PKS_TE"/>
    <property type="match status" value="1"/>
</dbReference>
<gene>
    <name evidence="4" type="ORF">OG699_31190</name>
</gene>
<dbReference type="Gene3D" id="3.40.50.1820">
    <property type="entry name" value="alpha/beta hydrolase"/>
    <property type="match status" value="1"/>
</dbReference>
<dbReference type="PANTHER" id="PTHR11487:SF0">
    <property type="entry name" value="S-ACYL FATTY ACID SYNTHASE THIOESTERASE, MEDIUM CHAIN"/>
    <property type="match status" value="1"/>
</dbReference>
<dbReference type="PANTHER" id="PTHR11487">
    <property type="entry name" value="THIOESTERASE"/>
    <property type="match status" value="1"/>
</dbReference>
<protein>
    <submittedName>
        <fullName evidence="4">Alpha/beta fold hydrolase</fullName>
    </submittedName>
</protein>
<keyword evidence="2 4" id="KW-0378">Hydrolase</keyword>
<dbReference type="Pfam" id="PF00975">
    <property type="entry name" value="Thioesterase"/>
    <property type="match status" value="1"/>
</dbReference>
<dbReference type="InterPro" id="IPR029058">
    <property type="entry name" value="AB_hydrolase_fold"/>
</dbReference>
<feature type="domain" description="Thioesterase TesA-like" evidence="3">
    <location>
        <begin position="23"/>
        <end position="251"/>
    </location>
</feature>
<reference evidence="4" key="1">
    <citation type="submission" date="2022-10" db="EMBL/GenBank/DDBJ databases">
        <title>The complete genomes of actinobacterial strains from the NBC collection.</title>
        <authorList>
            <person name="Joergensen T.S."/>
            <person name="Alvarez Arevalo M."/>
            <person name="Sterndorff E.B."/>
            <person name="Faurdal D."/>
            <person name="Vuksanovic O."/>
            <person name="Mourched A.-S."/>
            <person name="Charusanti P."/>
            <person name="Shaw S."/>
            <person name="Blin K."/>
            <person name="Weber T."/>
        </authorList>
    </citation>
    <scope>NUCLEOTIDE SEQUENCE</scope>
    <source>
        <strain evidence="4">NBC_01393</strain>
    </source>
</reference>
<dbReference type="EMBL" id="CP109546">
    <property type="protein sequence ID" value="WTZ12049.1"/>
    <property type="molecule type" value="Genomic_DNA"/>
</dbReference>
<sequence length="261" mass="28232">MLDAEPWIRSFPSAALPVTPWTVLFFPHSGGSADSCRDLAARLADTARTACVRYPGRAERGREPLFTDVHVLADQVAEALAPVRGDGPLVLFGHSLGAAVAYEVVRRMPDQRRLVLVASGHPAPSRIRLPVLEDPVGESSGDFDGPLVELIGSLGGADAGLLEHPVLRQMFLPVIRGDLMAYSRYRPAAGSAVDCPVVALTGTTDPLTNPLDVRAWERHTSSTLRVHELPGGHFFTNEHAEKVADILRGVMTNEWALDERP</sequence>
<dbReference type="SUPFAM" id="SSF53474">
    <property type="entry name" value="alpha/beta-Hydrolases"/>
    <property type="match status" value="1"/>
</dbReference>
<proteinExistence type="inferred from homology"/>
<evidence type="ECO:0000256" key="2">
    <source>
        <dbReference type="ARBA" id="ARBA00022801"/>
    </source>
</evidence>
<dbReference type="InterPro" id="IPR012223">
    <property type="entry name" value="TEII"/>
</dbReference>
<evidence type="ECO:0000259" key="3">
    <source>
        <dbReference type="SMART" id="SM00824"/>
    </source>
</evidence>
<evidence type="ECO:0000313" key="4">
    <source>
        <dbReference type="EMBL" id="WTZ12049.1"/>
    </source>
</evidence>
<dbReference type="GO" id="GO:0008610">
    <property type="term" value="P:lipid biosynthetic process"/>
    <property type="evidence" value="ECO:0007669"/>
    <property type="project" value="TreeGrafter"/>
</dbReference>
<accession>A0AAU3I3K5</accession>
<evidence type="ECO:0000256" key="1">
    <source>
        <dbReference type="ARBA" id="ARBA00007169"/>
    </source>
</evidence>
<dbReference type="InterPro" id="IPR020802">
    <property type="entry name" value="TesA-like"/>
</dbReference>
<comment type="similarity">
    <text evidence="1">Belongs to the thioesterase family.</text>
</comment>
<dbReference type="AlphaFoldDB" id="A0AAU3I3K5"/>
<dbReference type="InterPro" id="IPR001031">
    <property type="entry name" value="Thioesterase"/>
</dbReference>
<dbReference type="GO" id="GO:0016787">
    <property type="term" value="F:hydrolase activity"/>
    <property type="evidence" value="ECO:0007669"/>
    <property type="project" value="UniProtKB-KW"/>
</dbReference>
<name>A0AAU3I3K5_9ACTN</name>